<organism evidence="4 5">
    <name type="scientific">Fusarium austroafricanum</name>
    <dbReference type="NCBI Taxonomy" id="2364996"/>
    <lineage>
        <taxon>Eukaryota</taxon>
        <taxon>Fungi</taxon>
        <taxon>Dikarya</taxon>
        <taxon>Ascomycota</taxon>
        <taxon>Pezizomycotina</taxon>
        <taxon>Sordariomycetes</taxon>
        <taxon>Hypocreomycetidae</taxon>
        <taxon>Hypocreales</taxon>
        <taxon>Nectriaceae</taxon>
        <taxon>Fusarium</taxon>
        <taxon>Fusarium concolor species complex</taxon>
    </lineage>
</organism>
<dbReference type="InterPro" id="IPR050272">
    <property type="entry name" value="Isochorismatase-like_hydrls"/>
</dbReference>
<proteinExistence type="inferred from homology"/>
<evidence type="ECO:0000256" key="2">
    <source>
        <dbReference type="ARBA" id="ARBA00022801"/>
    </source>
</evidence>
<dbReference type="Proteomes" id="UP000605986">
    <property type="component" value="Unassembled WGS sequence"/>
</dbReference>
<protein>
    <recommendedName>
        <fullName evidence="3">Isochorismatase-like domain-containing protein</fullName>
    </recommendedName>
</protein>
<accession>A0A8H4NTI2</accession>
<dbReference type="EMBL" id="JAADJG010000413">
    <property type="protein sequence ID" value="KAF4447180.1"/>
    <property type="molecule type" value="Genomic_DNA"/>
</dbReference>
<dbReference type="InterPro" id="IPR000868">
    <property type="entry name" value="Isochorismatase-like_dom"/>
</dbReference>
<dbReference type="AlphaFoldDB" id="A0A8H4NTI2"/>
<dbReference type="OrthoDB" id="1739143at2759"/>
<evidence type="ECO:0000313" key="5">
    <source>
        <dbReference type="Proteomes" id="UP000605986"/>
    </source>
</evidence>
<keyword evidence="5" id="KW-1185">Reference proteome</keyword>
<dbReference type="Pfam" id="PF00857">
    <property type="entry name" value="Isochorismatase"/>
    <property type="match status" value="1"/>
</dbReference>
<keyword evidence="2" id="KW-0378">Hydrolase</keyword>
<evidence type="ECO:0000259" key="3">
    <source>
        <dbReference type="Pfam" id="PF00857"/>
    </source>
</evidence>
<dbReference type="GO" id="GO:0016787">
    <property type="term" value="F:hydrolase activity"/>
    <property type="evidence" value="ECO:0007669"/>
    <property type="project" value="UniProtKB-KW"/>
</dbReference>
<dbReference type="InterPro" id="IPR036380">
    <property type="entry name" value="Isochorismatase-like_sf"/>
</dbReference>
<dbReference type="Gene3D" id="3.40.50.850">
    <property type="entry name" value="Isochorismatase-like"/>
    <property type="match status" value="1"/>
</dbReference>
<comment type="similarity">
    <text evidence="1">Belongs to the isochorismatase family.</text>
</comment>
<evidence type="ECO:0000256" key="1">
    <source>
        <dbReference type="ARBA" id="ARBA00006336"/>
    </source>
</evidence>
<dbReference type="SUPFAM" id="SSF52499">
    <property type="entry name" value="Isochorismatase-like hydrolases"/>
    <property type="match status" value="1"/>
</dbReference>
<dbReference type="PANTHER" id="PTHR43540">
    <property type="entry name" value="PEROXYUREIDOACRYLATE/UREIDOACRYLATE AMIDOHYDROLASE-RELATED"/>
    <property type="match status" value="1"/>
</dbReference>
<name>A0A8H4NTI2_9HYPO</name>
<feature type="domain" description="Isochorismatase-like" evidence="3">
    <location>
        <begin position="19"/>
        <end position="181"/>
    </location>
</feature>
<sequence length="214" mass="23861">MTLTSQSDVKTLSFGQNFAVLNLDWMALLMGAVEDTPQGQAFISNCTKWNDAVHDQDPQPTTIFTTLFFSDASQPELHPDDRKPFTKVVRSFDTFEKHSPGVQIDPRCTVGDKDIVLQKTRWYTGAGNALEQILRSRNIDTLIISGLSLSGAVLSTIYHLADLDYKIYVISDNVLELPVDHTEEYSKVILGSLVGKLNLRAITIEESLEALKRS</sequence>
<gene>
    <name evidence="4" type="ORF">F53441_9227</name>
</gene>
<evidence type="ECO:0000313" key="4">
    <source>
        <dbReference type="EMBL" id="KAF4447180.1"/>
    </source>
</evidence>
<dbReference type="PANTHER" id="PTHR43540:SF1">
    <property type="entry name" value="ISOCHORISMATASE HYDROLASE"/>
    <property type="match status" value="1"/>
</dbReference>
<comment type="caution">
    <text evidence="4">The sequence shown here is derived from an EMBL/GenBank/DDBJ whole genome shotgun (WGS) entry which is preliminary data.</text>
</comment>
<reference evidence="4" key="1">
    <citation type="submission" date="2020-01" db="EMBL/GenBank/DDBJ databases">
        <title>Identification and distribution of gene clusters putatively required for synthesis of sphingolipid metabolism inhibitors in phylogenetically diverse species of the filamentous fungus Fusarium.</title>
        <authorList>
            <person name="Kim H.-S."/>
            <person name="Busman M."/>
            <person name="Brown D.W."/>
            <person name="Divon H."/>
            <person name="Uhlig S."/>
            <person name="Proctor R.H."/>
        </authorList>
    </citation>
    <scope>NUCLEOTIDE SEQUENCE</scope>
    <source>
        <strain evidence="4">NRRL 53441</strain>
    </source>
</reference>